<comment type="caution">
    <text evidence="1">The sequence shown here is derived from an EMBL/GenBank/DDBJ whole genome shotgun (WGS) entry which is preliminary data.</text>
</comment>
<evidence type="ECO:0000313" key="2">
    <source>
        <dbReference type="Proteomes" id="UP000011988"/>
    </source>
</evidence>
<dbReference type="Proteomes" id="UP000011988">
    <property type="component" value="Unassembled WGS sequence"/>
</dbReference>
<reference evidence="1 2" key="1">
    <citation type="submission" date="2013-01" db="EMBL/GenBank/DDBJ databases">
        <authorList>
            <person name="Harkins D.M."/>
            <person name="Durkin A.S."/>
            <person name="Brinkac L.M."/>
            <person name="Haft D.H."/>
            <person name="Selengut J.D."/>
            <person name="Sanka R."/>
            <person name="DePew J."/>
            <person name="Purushe J."/>
            <person name="Galloway R.L."/>
            <person name="Vinetz J.M."/>
            <person name="Sutton G.G."/>
            <person name="Nierman W.C."/>
            <person name="Fouts D.E."/>
        </authorList>
    </citation>
    <scope>NUCLEOTIDE SEQUENCE [LARGE SCALE GENOMIC DNA]</scope>
    <source>
        <strain evidence="1 2">79601</strain>
    </source>
</reference>
<protein>
    <submittedName>
        <fullName evidence="1">Uncharacterized protein</fullName>
    </submittedName>
</protein>
<evidence type="ECO:0000313" key="1">
    <source>
        <dbReference type="EMBL" id="EMJ94618.1"/>
    </source>
</evidence>
<accession>M6D0C5</accession>
<proteinExistence type="predicted"/>
<name>M6D0C5_9LEPT</name>
<dbReference type="PATRIC" id="fig|1218565.3.peg.2348"/>
<dbReference type="AlphaFoldDB" id="M6D0C5"/>
<sequence length="225" mass="26559">MKQFPHLIVMQMKYRFRWNYKKLKQRKGKVVNLHFEMEKKEKLNQISRKLQIGFQIFSLIIFAGTGLFAQDKPVPVDSKSTEKPKKEFYEDNDTGLIYTKPGPNRTKIDSFDKESFPERKDMQLPNHFRHRPENLNEEKLVIAARTQFRGVSGDRNSPFSGNEDFHTADANFRRLRLGFFYQGAKWWGFATQLRLENAINSQFLRVTKNKTTETFRTLLSTIRGV</sequence>
<dbReference type="EMBL" id="ANIK01000047">
    <property type="protein sequence ID" value="EMJ94618.1"/>
    <property type="molecule type" value="Genomic_DNA"/>
</dbReference>
<organism evidence="1 2">
    <name type="scientific">Leptospira alstonii serovar Sichuan str. 79601</name>
    <dbReference type="NCBI Taxonomy" id="1218565"/>
    <lineage>
        <taxon>Bacteria</taxon>
        <taxon>Pseudomonadati</taxon>
        <taxon>Spirochaetota</taxon>
        <taxon>Spirochaetia</taxon>
        <taxon>Leptospirales</taxon>
        <taxon>Leptospiraceae</taxon>
        <taxon>Leptospira</taxon>
    </lineage>
</organism>
<gene>
    <name evidence="1" type="ORF">LEP1GSC194_0733</name>
</gene>